<evidence type="ECO:0000313" key="3">
    <source>
        <dbReference type="Proteomes" id="UP000519439"/>
    </source>
</evidence>
<comment type="caution">
    <text evidence="2">The sequence shown here is derived from an EMBL/GenBank/DDBJ whole genome shotgun (WGS) entry which is preliminary data.</text>
</comment>
<dbReference type="AlphaFoldDB" id="A0A7W6IBI2"/>
<sequence>MVSVIGKKGLRRSLNTRDPAVAKVEHAHISAEVESQWRNLRQGVRSISQKQAFTIAGEIYREIVSQNEDNPGNLNTWGAMLLSDWAVLKPEKVKVSKLTTPAQKAVCENARLNRHARIVRDYLSRKGLLVDAESLDRSKIAVNEAVCQAREHILRNAKGDYRPDPDAGRFPQLELDAKPLLETATDASMLPTTIFDSYAKEAELSYATIKSWRPMIAKVEE</sequence>
<keyword evidence="3" id="KW-1185">Reference proteome</keyword>
<proteinExistence type="predicted"/>
<evidence type="ECO:0000313" key="2">
    <source>
        <dbReference type="EMBL" id="MBB4038419.1"/>
    </source>
</evidence>
<feature type="domain" description="DUF6538" evidence="1">
    <location>
        <begin position="2"/>
        <end position="42"/>
    </location>
</feature>
<organism evidence="2 3">
    <name type="scientific">Microvirga flocculans</name>
    <dbReference type="NCBI Taxonomy" id="217168"/>
    <lineage>
        <taxon>Bacteria</taxon>
        <taxon>Pseudomonadati</taxon>
        <taxon>Pseudomonadota</taxon>
        <taxon>Alphaproteobacteria</taxon>
        <taxon>Hyphomicrobiales</taxon>
        <taxon>Methylobacteriaceae</taxon>
        <taxon>Microvirga</taxon>
    </lineage>
</organism>
<reference evidence="2 3" key="1">
    <citation type="submission" date="2020-08" db="EMBL/GenBank/DDBJ databases">
        <title>Genomic Encyclopedia of Type Strains, Phase IV (KMG-IV): sequencing the most valuable type-strain genomes for metagenomic binning, comparative biology and taxonomic classification.</title>
        <authorList>
            <person name="Goeker M."/>
        </authorList>
    </citation>
    <scope>NUCLEOTIDE SEQUENCE [LARGE SCALE GENOMIC DNA]</scope>
    <source>
        <strain evidence="2 3">DSM 15743</strain>
    </source>
</reference>
<dbReference type="EMBL" id="JACIDC010000001">
    <property type="protein sequence ID" value="MBB4038419.1"/>
    <property type="molecule type" value="Genomic_DNA"/>
</dbReference>
<dbReference type="Pfam" id="PF20172">
    <property type="entry name" value="DUF6538"/>
    <property type="match status" value="1"/>
</dbReference>
<gene>
    <name evidence="2" type="ORF">GGR34_000048</name>
</gene>
<accession>A0A7W6IBI2</accession>
<protein>
    <recommendedName>
        <fullName evidence="1">DUF6538 domain-containing protein</fullName>
    </recommendedName>
</protein>
<name>A0A7W6IBI2_9HYPH</name>
<dbReference type="Proteomes" id="UP000519439">
    <property type="component" value="Unassembled WGS sequence"/>
</dbReference>
<evidence type="ECO:0000259" key="1">
    <source>
        <dbReference type="Pfam" id="PF20172"/>
    </source>
</evidence>
<dbReference type="InterPro" id="IPR046668">
    <property type="entry name" value="DUF6538"/>
</dbReference>